<dbReference type="InterPro" id="IPR004013">
    <property type="entry name" value="PHP_dom"/>
</dbReference>
<dbReference type="InterPro" id="IPR016195">
    <property type="entry name" value="Pol/histidinol_Pase-like"/>
</dbReference>
<dbReference type="NCBIfam" id="TIGR00594">
    <property type="entry name" value="polc"/>
    <property type="match status" value="1"/>
</dbReference>
<feature type="domain" description="Polymerase/histidinol phosphatase N-terminal" evidence="11">
    <location>
        <begin position="7"/>
        <end position="74"/>
    </location>
</feature>
<dbReference type="EMBL" id="SMGQ01000015">
    <property type="protein sequence ID" value="TCK90559.1"/>
    <property type="molecule type" value="Genomic_DNA"/>
</dbReference>
<dbReference type="InterPro" id="IPR011708">
    <property type="entry name" value="DNA_pol3_alpha_NTPase_dom"/>
</dbReference>
<evidence type="ECO:0000256" key="4">
    <source>
        <dbReference type="ARBA" id="ARBA00019114"/>
    </source>
</evidence>
<evidence type="ECO:0000256" key="10">
    <source>
        <dbReference type="ARBA" id="ARBA00049244"/>
    </source>
</evidence>
<dbReference type="InterPro" id="IPR040982">
    <property type="entry name" value="DNA_pol3_finger"/>
</dbReference>
<dbReference type="SUPFAM" id="SSF89550">
    <property type="entry name" value="PHP domain-like"/>
    <property type="match status" value="1"/>
</dbReference>
<evidence type="ECO:0000256" key="3">
    <source>
        <dbReference type="ARBA" id="ARBA00012417"/>
    </source>
</evidence>
<dbReference type="OrthoDB" id="9803237at2"/>
<keyword evidence="7" id="KW-0235">DNA replication</keyword>
<comment type="subcellular location">
    <subcellularLocation>
        <location evidence="1">Cytoplasm</location>
    </subcellularLocation>
</comment>
<evidence type="ECO:0000313" key="13">
    <source>
        <dbReference type="Proteomes" id="UP000294545"/>
    </source>
</evidence>
<dbReference type="PANTHER" id="PTHR32294">
    <property type="entry name" value="DNA POLYMERASE III SUBUNIT ALPHA"/>
    <property type="match status" value="1"/>
</dbReference>
<dbReference type="GO" id="GO:0005737">
    <property type="term" value="C:cytoplasm"/>
    <property type="evidence" value="ECO:0007669"/>
    <property type="project" value="UniProtKB-SubCell"/>
</dbReference>
<dbReference type="InterPro" id="IPR041931">
    <property type="entry name" value="DNA_pol3_alpha_thumb_dom"/>
</dbReference>
<dbReference type="CDD" id="cd04485">
    <property type="entry name" value="DnaE_OBF"/>
    <property type="match status" value="1"/>
</dbReference>
<keyword evidence="6" id="KW-0548">Nucleotidyltransferase</keyword>
<dbReference type="GO" id="GO:0006260">
    <property type="term" value="P:DNA replication"/>
    <property type="evidence" value="ECO:0007669"/>
    <property type="project" value="UniProtKB-KW"/>
</dbReference>
<evidence type="ECO:0000256" key="1">
    <source>
        <dbReference type="ARBA" id="ARBA00004496"/>
    </source>
</evidence>
<organism evidence="12 13">
    <name type="scientific">Natranaerovirga hydrolytica</name>
    <dbReference type="NCBI Taxonomy" id="680378"/>
    <lineage>
        <taxon>Bacteria</taxon>
        <taxon>Bacillati</taxon>
        <taxon>Bacillota</taxon>
        <taxon>Clostridia</taxon>
        <taxon>Lachnospirales</taxon>
        <taxon>Natranaerovirgaceae</taxon>
        <taxon>Natranaerovirga</taxon>
    </lineage>
</organism>
<evidence type="ECO:0000256" key="9">
    <source>
        <dbReference type="ARBA" id="ARBA00025611"/>
    </source>
</evidence>
<dbReference type="Pfam" id="PF02811">
    <property type="entry name" value="PHP"/>
    <property type="match status" value="1"/>
</dbReference>
<dbReference type="InterPro" id="IPR004365">
    <property type="entry name" value="NA-bd_OB_tRNA"/>
</dbReference>
<dbReference type="PANTHER" id="PTHR32294:SF0">
    <property type="entry name" value="DNA POLYMERASE III SUBUNIT ALPHA"/>
    <property type="match status" value="1"/>
</dbReference>
<comment type="function">
    <text evidence="9">DNA polymerase III is a complex, multichain enzyme responsible for most of the replicative synthesis in bacteria. This DNA polymerase also exhibits 3' to 5' exonuclease activity. The alpha chain is the DNA polymerase.</text>
</comment>
<dbReference type="Pfam" id="PF14579">
    <property type="entry name" value="HHH_6"/>
    <property type="match status" value="1"/>
</dbReference>
<evidence type="ECO:0000259" key="11">
    <source>
        <dbReference type="SMART" id="SM00481"/>
    </source>
</evidence>
<keyword evidence="13" id="KW-1185">Reference proteome</keyword>
<dbReference type="SMART" id="SM00481">
    <property type="entry name" value="POLIIIAc"/>
    <property type="match status" value="1"/>
</dbReference>
<keyword evidence="8" id="KW-0239">DNA-directed DNA polymerase</keyword>
<dbReference type="CDD" id="cd12113">
    <property type="entry name" value="PHP_PolIIIA_DnaE3"/>
    <property type="match status" value="1"/>
</dbReference>
<name>A0A4R1MJR4_9FIRM</name>
<comment type="similarity">
    <text evidence="2">Belongs to the DNA polymerase type-C family. DnaE subfamily.</text>
</comment>
<sequence>MEQLKFTHLHVHTEYSLLDGSSKIKELIAKVKEQGMDSIAITDHGVMFGAIDFHKEATKQGIKPIIGCEVYVAPRTRLDKEPKVDDKNYHLVLLAENQTGYQNLMKLVSKGFIDGFYYRPRIDYDILEEYSEGIIGLSACLGGEVSNKMLNYSYDLAKEAALRYNEILGEGNFFLELQDHGYKEQKLVNQQLIKLSEETNIPLVATNDIHYTYEDDAKAHDILLCIQTNKKVDDEDRMRYKGGQFFCKSPEEMYALFPYAKNALENTYKIAQRCKVDFEFGVTKLPRYDVPEGYDAKSYLRKVCNEGLEERYENITDELRERLDYELSIIEEMGYVDYFLIVWDFIKFARDNDIIVGPGRGSAAGSLVSYTLKITDIDPIRYQLIFERFLNPERVSMPDIDIDFCYERRQEVIDYVVKKYGDDRVVQIITFGTMAARAVIRDVGRALNMPYAAVDKVAKMIPTELGITIEKALKMNKELADVYKADEEVQYLIDMSKRLEGLPRHSSVHAAGVVISEQDTMEYVPLSRSSSDDAITTQFPMTTLEELGLLKMDFLGLRTLTVIQNAVKQIAHSKGIHIDIDHIDEKDEKVYDLIGSGRTEGVFQLESAGMKSFMKELKPRNLEDIIAGISLYRPGPMDFIPKYLKGKNNKESITYSCKELEPILEPTYGCIVYQEQVMQIVRDLAGYTLGRSDLLRRAMSKKKSDVMEEERKNFIYGNEKEGVKGCINNGVNENIANAIYDEMIDFAKYAFNKSHAAAYAIVAYQTAWLKCYYKTEFMAALMTSVMDNSTKVAEYIADCKQLNIELLPPDINDGYGTFSVSNNAIRYGLAAIKNVGRSVINNIVKEREENGYYTSLTNFIERLTNKDLNKRTIESLIKAGAFDSLGANRRQYMVSYKTILDGIVQGRKRTIEGQINLFDLGEDNGLEKVEETLEKCDEYPMDALLSFEKEVLGIYISGHPLGEYETEWKRNISATSIDFMQTEESDTDESKLVDGQKAIIGGIISSKTIKTTRTNQLMAFITVEDLFGSVEVIVFSRDYETYKEWLNEDEKIYVSGRVTVTDETKLICEKIIPFDKVPSTLWLKFKDYDHYMNLKNKVAPLLKDYTGNEWVYIYLEKEKSVKPVGNKLKVAIGHGLILALNELLGKENVKVKRISIDKVVK</sequence>
<evidence type="ECO:0000256" key="6">
    <source>
        <dbReference type="ARBA" id="ARBA00022695"/>
    </source>
</evidence>
<dbReference type="InterPro" id="IPR004805">
    <property type="entry name" value="DnaE2/DnaE/PolC"/>
</dbReference>
<dbReference type="Gene3D" id="1.10.150.870">
    <property type="match status" value="1"/>
</dbReference>
<proteinExistence type="inferred from homology"/>
<dbReference type="Pfam" id="PF01336">
    <property type="entry name" value="tRNA_anti-codon"/>
    <property type="match status" value="1"/>
</dbReference>
<dbReference type="Proteomes" id="UP000294545">
    <property type="component" value="Unassembled WGS sequence"/>
</dbReference>
<dbReference type="InterPro" id="IPR003141">
    <property type="entry name" value="Pol/His_phosphatase_N"/>
</dbReference>
<dbReference type="EC" id="2.7.7.7" evidence="3"/>
<dbReference type="Gene3D" id="1.10.10.1600">
    <property type="entry name" value="Bacterial DNA polymerase III alpha subunit, thumb domain"/>
    <property type="match status" value="1"/>
</dbReference>
<evidence type="ECO:0000256" key="7">
    <source>
        <dbReference type="ARBA" id="ARBA00022705"/>
    </source>
</evidence>
<dbReference type="GO" id="GO:0008408">
    <property type="term" value="F:3'-5' exonuclease activity"/>
    <property type="evidence" value="ECO:0007669"/>
    <property type="project" value="InterPro"/>
</dbReference>
<evidence type="ECO:0000256" key="8">
    <source>
        <dbReference type="ARBA" id="ARBA00022932"/>
    </source>
</evidence>
<dbReference type="Pfam" id="PF07733">
    <property type="entry name" value="DNA_pol3_alpha"/>
    <property type="match status" value="1"/>
</dbReference>
<gene>
    <name evidence="12" type="ORF">EDC19_2328</name>
</gene>
<keyword evidence="5" id="KW-0808">Transferase</keyword>
<dbReference type="GO" id="GO:0003887">
    <property type="term" value="F:DNA-directed DNA polymerase activity"/>
    <property type="evidence" value="ECO:0007669"/>
    <property type="project" value="UniProtKB-KW"/>
</dbReference>
<evidence type="ECO:0000256" key="2">
    <source>
        <dbReference type="ARBA" id="ARBA00009496"/>
    </source>
</evidence>
<accession>A0A4R1MJR4</accession>
<dbReference type="Gene3D" id="3.20.20.140">
    <property type="entry name" value="Metal-dependent hydrolases"/>
    <property type="match status" value="1"/>
</dbReference>
<dbReference type="AlphaFoldDB" id="A0A4R1MJR4"/>
<dbReference type="Pfam" id="PF17657">
    <property type="entry name" value="DNA_pol3_finger"/>
    <property type="match status" value="1"/>
</dbReference>
<evidence type="ECO:0000313" key="12">
    <source>
        <dbReference type="EMBL" id="TCK90559.1"/>
    </source>
</evidence>
<reference evidence="12 13" key="1">
    <citation type="submission" date="2019-03" db="EMBL/GenBank/DDBJ databases">
        <title>Genomic Encyclopedia of Type Strains, Phase IV (KMG-IV): sequencing the most valuable type-strain genomes for metagenomic binning, comparative biology and taxonomic classification.</title>
        <authorList>
            <person name="Goeker M."/>
        </authorList>
    </citation>
    <scope>NUCLEOTIDE SEQUENCE [LARGE SCALE GENOMIC DNA]</scope>
    <source>
        <strain evidence="12 13">DSM 24176</strain>
    </source>
</reference>
<protein>
    <recommendedName>
        <fullName evidence="4">DNA polymerase III subunit alpha</fullName>
        <ecNumber evidence="3">2.7.7.7</ecNumber>
    </recommendedName>
</protein>
<comment type="caution">
    <text evidence="12">The sequence shown here is derived from an EMBL/GenBank/DDBJ whole genome shotgun (WGS) entry which is preliminary data.</text>
</comment>
<dbReference type="InterPro" id="IPR029460">
    <property type="entry name" value="DNAPol_HHH"/>
</dbReference>
<dbReference type="NCBIfam" id="NF005298">
    <property type="entry name" value="PRK06826.1"/>
    <property type="match status" value="1"/>
</dbReference>
<dbReference type="GO" id="GO:0003676">
    <property type="term" value="F:nucleic acid binding"/>
    <property type="evidence" value="ECO:0007669"/>
    <property type="project" value="InterPro"/>
</dbReference>
<evidence type="ECO:0000256" key="5">
    <source>
        <dbReference type="ARBA" id="ARBA00022679"/>
    </source>
</evidence>
<dbReference type="RefSeq" id="WP_132283006.1">
    <property type="nucleotide sequence ID" value="NZ_SMGQ01000015.1"/>
</dbReference>
<dbReference type="NCBIfam" id="NF004226">
    <property type="entry name" value="PRK05673.1"/>
    <property type="match status" value="1"/>
</dbReference>
<comment type="catalytic activity">
    <reaction evidence="10">
        <text>DNA(n) + a 2'-deoxyribonucleoside 5'-triphosphate = DNA(n+1) + diphosphate</text>
        <dbReference type="Rhea" id="RHEA:22508"/>
        <dbReference type="Rhea" id="RHEA-COMP:17339"/>
        <dbReference type="Rhea" id="RHEA-COMP:17340"/>
        <dbReference type="ChEBI" id="CHEBI:33019"/>
        <dbReference type="ChEBI" id="CHEBI:61560"/>
        <dbReference type="ChEBI" id="CHEBI:173112"/>
        <dbReference type="EC" id="2.7.7.7"/>
    </reaction>
</comment>